<evidence type="ECO:0000256" key="4">
    <source>
        <dbReference type="ARBA" id="ARBA00022691"/>
    </source>
</evidence>
<dbReference type="CDD" id="cd02440">
    <property type="entry name" value="AdoMet_MTases"/>
    <property type="match status" value="1"/>
</dbReference>
<accession>A0A7S0QZ78</accession>
<dbReference type="PANTHER" id="PTHR32183:SF11">
    <property type="entry name" value="THIOL METHYLTRANSFERASE 2-RELATED"/>
    <property type="match status" value="1"/>
</dbReference>
<dbReference type="Pfam" id="PF05724">
    <property type="entry name" value="TPMT"/>
    <property type="match status" value="1"/>
</dbReference>
<evidence type="ECO:0000256" key="3">
    <source>
        <dbReference type="ARBA" id="ARBA00022679"/>
    </source>
</evidence>
<dbReference type="Gene3D" id="3.40.50.150">
    <property type="entry name" value="Vaccinia Virus protein VP39"/>
    <property type="match status" value="1"/>
</dbReference>
<evidence type="ECO:0000313" key="5">
    <source>
        <dbReference type="EMBL" id="CAD8662153.1"/>
    </source>
</evidence>
<evidence type="ECO:0008006" key="6">
    <source>
        <dbReference type="Google" id="ProtNLM"/>
    </source>
</evidence>
<dbReference type="AlphaFoldDB" id="A0A7S0QZ78"/>
<dbReference type="GO" id="GO:0032259">
    <property type="term" value="P:methylation"/>
    <property type="evidence" value="ECO:0007669"/>
    <property type="project" value="UniProtKB-KW"/>
</dbReference>
<keyword evidence="3" id="KW-0808">Transferase</keyword>
<dbReference type="SUPFAM" id="SSF53335">
    <property type="entry name" value="S-adenosyl-L-methionine-dependent methyltransferases"/>
    <property type="match status" value="1"/>
</dbReference>
<evidence type="ECO:0000256" key="1">
    <source>
        <dbReference type="ARBA" id="ARBA00022553"/>
    </source>
</evidence>
<gene>
    <name evidence="5" type="ORF">CLEI1391_LOCUS205</name>
</gene>
<evidence type="ECO:0000256" key="2">
    <source>
        <dbReference type="ARBA" id="ARBA00022603"/>
    </source>
</evidence>
<dbReference type="GO" id="GO:0008757">
    <property type="term" value="F:S-adenosylmethionine-dependent methyltransferase activity"/>
    <property type="evidence" value="ECO:0007669"/>
    <property type="project" value="InterPro"/>
</dbReference>
<keyword evidence="2" id="KW-0489">Methyltransferase</keyword>
<organism evidence="5">
    <name type="scientific">Chlamydomonas leiostraca</name>
    <dbReference type="NCBI Taxonomy" id="1034604"/>
    <lineage>
        <taxon>Eukaryota</taxon>
        <taxon>Viridiplantae</taxon>
        <taxon>Chlorophyta</taxon>
        <taxon>core chlorophytes</taxon>
        <taxon>Chlorophyceae</taxon>
        <taxon>CS clade</taxon>
        <taxon>Chlamydomonadales</taxon>
        <taxon>Chlamydomonadaceae</taxon>
        <taxon>Chlamydomonas</taxon>
    </lineage>
</organism>
<dbReference type="PROSITE" id="PS51585">
    <property type="entry name" value="SAM_MT_TPMT"/>
    <property type="match status" value="1"/>
</dbReference>
<name>A0A7S0QZ78_9CHLO</name>
<reference evidence="5" key="1">
    <citation type="submission" date="2021-01" db="EMBL/GenBank/DDBJ databases">
        <authorList>
            <person name="Corre E."/>
            <person name="Pelletier E."/>
            <person name="Niang G."/>
            <person name="Scheremetjew M."/>
            <person name="Finn R."/>
            <person name="Kale V."/>
            <person name="Holt S."/>
            <person name="Cochrane G."/>
            <person name="Meng A."/>
            <person name="Brown T."/>
            <person name="Cohen L."/>
        </authorList>
    </citation>
    <scope>NUCLEOTIDE SEQUENCE</scope>
    <source>
        <strain evidence="5">SAG 11-49</strain>
    </source>
</reference>
<dbReference type="InterPro" id="IPR008854">
    <property type="entry name" value="TPMT"/>
</dbReference>
<dbReference type="EMBL" id="HBFB01000413">
    <property type="protein sequence ID" value="CAD8662153.1"/>
    <property type="molecule type" value="Transcribed_RNA"/>
</dbReference>
<keyword evidence="1" id="KW-0597">Phosphoprotein</keyword>
<protein>
    <recommendedName>
        <fullName evidence="6">S-adenosyl-L-methionine-dependent methyltransferase</fullName>
    </recommendedName>
</protein>
<sequence>MLLGAPALRAGPLLGRRSTCLVHTRNLGRSMSAVEASAAQRVPTGDELDPKWKAAGQVEKQEYDGRWDPVWKNGLPPGMRWDIGQVAPSFDAALKSGEVSVSGQRCLVPGCGRGYDLHALVQAGASAAVGLDLSSTACQAAEGYLDSTGLSAEQRSKARLECADFFTWSDPAGAYDMGYDYTFGCAIHPSMRTAWAQGWARQIKSGGQLVTLVFPTVPGPTPPDAAGPPYPVNAEIYRELLTAAGFEEVFVRQVPPELSHASRQGKEWLALWKRK</sequence>
<proteinExistence type="predicted"/>
<keyword evidence="4" id="KW-0949">S-adenosyl-L-methionine</keyword>
<dbReference type="InterPro" id="IPR029063">
    <property type="entry name" value="SAM-dependent_MTases_sf"/>
</dbReference>
<dbReference type="PANTHER" id="PTHR32183">
    <property type="match status" value="1"/>
</dbReference>